<evidence type="ECO:0000256" key="1">
    <source>
        <dbReference type="ARBA" id="ARBA00004370"/>
    </source>
</evidence>
<proteinExistence type="predicted"/>
<dbReference type="SUPFAM" id="SSF48452">
    <property type="entry name" value="TPR-like"/>
    <property type="match status" value="1"/>
</dbReference>
<keyword evidence="3" id="KW-0802">TPR repeat</keyword>
<keyword evidence="2" id="KW-0472">Membrane</keyword>
<dbReference type="Pfam" id="PF00144">
    <property type="entry name" value="Beta-lactamase"/>
    <property type="match status" value="1"/>
</dbReference>
<dbReference type="Gene3D" id="1.25.40.10">
    <property type="entry name" value="Tetratricopeptide repeat domain"/>
    <property type="match status" value="1"/>
</dbReference>
<dbReference type="PANTHER" id="PTHR46825:SF11">
    <property type="entry name" value="PENICILLIN-BINDING PROTEIN 4"/>
    <property type="match status" value="1"/>
</dbReference>
<dbReference type="InterPro" id="IPR011990">
    <property type="entry name" value="TPR-like_helical_dom_sf"/>
</dbReference>
<dbReference type="SUPFAM" id="SSF56601">
    <property type="entry name" value="beta-lactamase/transpeptidase-like"/>
    <property type="match status" value="1"/>
</dbReference>
<dbReference type="Proteomes" id="UP000268007">
    <property type="component" value="Unassembled WGS sequence"/>
</dbReference>
<keyword evidence="6" id="KW-1185">Reference proteome</keyword>
<evidence type="ECO:0000313" key="5">
    <source>
        <dbReference type="EMBL" id="RKR82130.1"/>
    </source>
</evidence>
<dbReference type="Gene3D" id="3.40.710.10">
    <property type="entry name" value="DD-peptidase/beta-lactamase superfamily"/>
    <property type="match status" value="1"/>
</dbReference>
<organism evidence="5 6">
    <name type="scientific">Mucilaginibacter gracilis</name>
    <dbReference type="NCBI Taxonomy" id="423350"/>
    <lineage>
        <taxon>Bacteria</taxon>
        <taxon>Pseudomonadati</taxon>
        <taxon>Bacteroidota</taxon>
        <taxon>Sphingobacteriia</taxon>
        <taxon>Sphingobacteriales</taxon>
        <taxon>Sphingobacteriaceae</taxon>
        <taxon>Mucilaginibacter</taxon>
    </lineage>
</organism>
<sequence>MATGTLSAGAQDSGKHMDSMFRATAAQGLLNGNVLVAQEGKIIYQQSFGLADFEQKKLHDPSTSFQLASLSKVFTAIAVLQQYEKGKLQLDDAYSKYFPSFPYKDIAIRGLLSHSSGLSDQDLDGAFADFEKKNHREPNNRDLLPVIAAANVKMKLSPGQKWWYCNLGYELLANLVEKVSGTTFAQYLEKNILGPAGMNDTYLKLPETAARAATANNYDYASRYAPEKIRVNYTEEAFGHSNLYSTTGDLFRLDQALYGNRLLKPATLAIAFSPDKWKDGSDNLVWTNIGGMGQALDGLGWFIFKDQSMGKTVWHAGGMQGAVTILLRDIGRKQTVILLDNAGSEGLYKTALNALKTLNGQPLLPVKKNLSKIYGREMMKDGMDHAMALLLQLKADTAGYNLNEDDMNNLGYAMLAGKQQAQALETLKVNCLLYPESDNVYNSYGEALAKAGRKEDAIAMYRRSLAINPKNEDSQQALQALLK</sequence>
<dbReference type="EMBL" id="RBKU01000001">
    <property type="protein sequence ID" value="RKR82130.1"/>
    <property type="molecule type" value="Genomic_DNA"/>
</dbReference>
<evidence type="ECO:0000313" key="6">
    <source>
        <dbReference type="Proteomes" id="UP000268007"/>
    </source>
</evidence>
<feature type="domain" description="Beta-lactamase-related" evidence="4">
    <location>
        <begin position="19"/>
        <end position="331"/>
    </location>
</feature>
<reference evidence="5 6" key="1">
    <citation type="submission" date="2018-10" db="EMBL/GenBank/DDBJ databases">
        <title>Genomic Encyclopedia of Archaeal and Bacterial Type Strains, Phase II (KMG-II): from individual species to whole genera.</title>
        <authorList>
            <person name="Goeker M."/>
        </authorList>
    </citation>
    <scope>NUCLEOTIDE SEQUENCE [LARGE SCALE GENOMIC DNA]</scope>
    <source>
        <strain evidence="5 6">DSM 18602</strain>
    </source>
</reference>
<evidence type="ECO:0000256" key="3">
    <source>
        <dbReference type="PROSITE-ProRule" id="PRU00339"/>
    </source>
</evidence>
<dbReference type="InterPro" id="IPR012338">
    <property type="entry name" value="Beta-lactam/transpept-like"/>
</dbReference>
<evidence type="ECO:0000256" key="2">
    <source>
        <dbReference type="ARBA" id="ARBA00023136"/>
    </source>
</evidence>
<dbReference type="InterPro" id="IPR019734">
    <property type="entry name" value="TPR_rpt"/>
</dbReference>
<comment type="subcellular location">
    <subcellularLocation>
        <location evidence="1">Membrane</location>
    </subcellularLocation>
</comment>
<dbReference type="AlphaFoldDB" id="A0A495IZI5"/>
<name>A0A495IZI5_9SPHI</name>
<protein>
    <submittedName>
        <fullName evidence="5">CubicO group peptidase (Beta-lactamase class C family)</fullName>
    </submittedName>
</protein>
<dbReference type="InterPro" id="IPR001466">
    <property type="entry name" value="Beta-lactam-related"/>
</dbReference>
<dbReference type="PANTHER" id="PTHR46825">
    <property type="entry name" value="D-ALANYL-D-ALANINE-CARBOXYPEPTIDASE/ENDOPEPTIDASE AMPH"/>
    <property type="match status" value="1"/>
</dbReference>
<feature type="repeat" description="TPR" evidence="3">
    <location>
        <begin position="438"/>
        <end position="471"/>
    </location>
</feature>
<dbReference type="InterPro" id="IPR050491">
    <property type="entry name" value="AmpC-like"/>
</dbReference>
<evidence type="ECO:0000259" key="4">
    <source>
        <dbReference type="Pfam" id="PF00144"/>
    </source>
</evidence>
<dbReference type="GO" id="GO:0016020">
    <property type="term" value="C:membrane"/>
    <property type="evidence" value="ECO:0007669"/>
    <property type="project" value="UniProtKB-SubCell"/>
</dbReference>
<accession>A0A495IZI5</accession>
<gene>
    <name evidence="5" type="ORF">BDD43_2298</name>
</gene>
<dbReference type="PROSITE" id="PS50005">
    <property type="entry name" value="TPR"/>
    <property type="match status" value="1"/>
</dbReference>
<comment type="caution">
    <text evidence="5">The sequence shown here is derived from an EMBL/GenBank/DDBJ whole genome shotgun (WGS) entry which is preliminary data.</text>
</comment>